<reference evidence="2" key="1">
    <citation type="submission" date="2024-03" db="EMBL/GenBank/DDBJ databases">
        <title>Diverse circular DNA viruses in blood, oral, and fecal samples of captive lemurs.</title>
        <authorList>
            <person name="Paietta E.N."/>
            <person name="Kraberger S."/>
            <person name="Lund M.C."/>
            <person name="Custer J.M."/>
            <person name="Vargas K.M."/>
            <person name="Ehmke E.E."/>
            <person name="Yoder A.D."/>
            <person name="Varsani A."/>
        </authorList>
    </citation>
    <scope>NUCLEOTIDE SEQUENCE</scope>
    <source>
        <strain evidence="2">Duke_24SS_16</strain>
    </source>
</reference>
<evidence type="ECO:0000259" key="1">
    <source>
        <dbReference type="Pfam" id="PF23343"/>
    </source>
</evidence>
<dbReference type="EMBL" id="PP511611">
    <property type="protein sequence ID" value="XCD05938.1"/>
    <property type="molecule type" value="Genomic_DNA"/>
</dbReference>
<dbReference type="Pfam" id="PF23343">
    <property type="entry name" value="REP_ORF2-G2P"/>
    <property type="match status" value="1"/>
</dbReference>
<accession>A0AAU8B307</accession>
<dbReference type="InterPro" id="IPR056906">
    <property type="entry name" value="ORF2/G2P_dom"/>
</dbReference>
<sequence length="653" mass="76972">MESYYSCLNPTKLFDDLGRSRYVNCGKCAYCLNLRRLSLNDRVRREILKNTGTGTMIFVTFTYNNSSLPVYTLRNDGFWHSNREHILHTRIENRGIKRYEKRIKETKYTTLDKGSVSAYYKPARYRNKYCFAHLCIEDVSRSFSLSRSRLKYDYFDKVAPFKNEKFGNCSPNTTSLGILKDIPALEGKSLRDILQEESLEYDDLRYRYFMCGEYGPTTFRPHYHAILFFRKKLGRLSRAYIYQNLLKVWTYGDLDIQEVVTGGIESYLSNYVTGFVGLPEVLRSKPLRPFCTFSKVDSIGSWTFDKDKVLEQILTSDTSYTEFDPHTSEFRTSPLPLSYMCRFFPKCKGFSKYGSSEYDNEKRRVFSYVYRLFKEQGITHTPEEVMQLRVRDIPFELYDERKEIEYTDTDVCFPYGYKEYFKACKAYDDFLEGRFSLPSSYYYNTKSSKWSNERIASWLDEYKSLILIRKDCSIQTKEVVNKAFVNPIASYADRYCSLVVYRYCVLYNLRPDDVLQSFESIYQKRSLDKLGKYYAGMESEDVATVRYSILNDRDFVESLPVLLDDLEDWQYYALESYGFDVEELYSSGCLDSGFVTTYSIENDPAYFRHVDKCVESCSRGIKRKKVNELKNKLNASMHFVSVGDDYRYIKHIK</sequence>
<proteinExistence type="predicted"/>
<name>A0AAU8B307_9VIRU</name>
<organism evidence="2">
    <name type="scientific">Dulem virus 235</name>
    <dbReference type="NCBI Taxonomy" id="3145712"/>
    <lineage>
        <taxon>Viruses</taxon>
        <taxon>Monodnaviria</taxon>
        <taxon>Sangervirae</taxon>
        <taxon>Phixviricota</taxon>
        <taxon>Malgrandaviricetes</taxon>
        <taxon>Petitvirales</taxon>
        <taxon>Microviridae</taxon>
        <taxon>Microvirus</taxon>
    </lineage>
</organism>
<evidence type="ECO:0000313" key="2">
    <source>
        <dbReference type="EMBL" id="XCD05938.1"/>
    </source>
</evidence>
<protein>
    <submittedName>
        <fullName evidence="2">Replication initiator protein</fullName>
    </submittedName>
</protein>
<feature type="domain" description="Replication-associated protein ORF2/G2P" evidence="1">
    <location>
        <begin position="203"/>
        <end position="273"/>
    </location>
</feature>